<dbReference type="RefSeq" id="WP_290362191.1">
    <property type="nucleotide sequence ID" value="NZ_JAUFQU010000001.1"/>
</dbReference>
<sequence length="66" mass="7543">MHHNLLLILCLLFVVFLLVMLAQRIRVAYPVFLVIAGLGISFIPGVPELHLDPELIFLFFLPPLLY</sequence>
<keyword evidence="1" id="KW-1133">Transmembrane helix</keyword>
<proteinExistence type="predicted"/>
<reference evidence="3" key="3">
    <citation type="submission" date="2023-06" db="EMBL/GenBank/DDBJ databases">
        <authorList>
            <person name="Lucena T."/>
            <person name="Sun Q."/>
        </authorList>
    </citation>
    <scope>NUCLEOTIDE SEQUENCE</scope>
    <source>
        <strain evidence="3">CECT 7184</strain>
    </source>
</reference>
<reference evidence="3" key="1">
    <citation type="journal article" date="2014" name="Int. J. Syst. Evol. Microbiol.">
        <title>Complete genome of a new Firmicutes species belonging to the dominant human colonic microbiota ('Ruminococcus bicirculans') reveals two chromosomes and a selective capacity to utilize plant glucans.</title>
        <authorList>
            <consortium name="NISC Comparative Sequencing Program"/>
            <person name="Wegmann U."/>
            <person name="Louis P."/>
            <person name="Goesmann A."/>
            <person name="Henrissat B."/>
            <person name="Duncan S.H."/>
            <person name="Flint H.J."/>
        </authorList>
    </citation>
    <scope>NUCLEOTIDE SEQUENCE</scope>
    <source>
        <strain evidence="3">CECT 7184</strain>
    </source>
</reference>
<evidence type="ECO:0000256" key="1">
    <source>
        <dbReference type="SAM" id="Phobius"/>
    </source>
</evidence>
<organism evidence="3 4">
    <name type="scientific">Paenimyroides ceti</name>
    <dbReference type="NCBI Taxonomy" id="395087"/>
    <lineage>
        <taxon>Bacteria</taxon>
        <taxon>Pseudomonadati</taxon>
        <taxon>Bacteroidota</taxon>
        <taxon>Flavobacteriia</taxon>
        <taxon>Flavobacteriales</taxon>
        <taxon>Flavobacteriaceae</taxon>
        <taxon>Paenimyroides</taxon>
    </lineage>
</organism>
<evidence type="ECO:0000313" key="2">
    <source>
        <dbReference type="EMBL" id="MDN3706054.1"/>
    </source>
</evidence>
<evidence type="ECO:0000313" key="4">
    <source>
        <dbReference type="Proteomes" id="UP001242368"/>
    </source>
</evidence>
<evidence type="ECO:0000313" key="3">
    <source>
        <dbReference type="EMBL" id="MDN3709289.1"/>
    </source>
</evidence>
<keyword evidence="1" id="KW-0812">Transmembrane</keyword>
<keyword evidence="4" id="KW-1185">Reference proteome</keyword>
<dbReference type="EMBL" id="JAUFQU010000001">
    <property type="protein sequence ID" value="MDN3706054.1"/>
    <property type="molecule type" value="Genomic_DNA"/>
</dbReference>
<dbReference type="Proteomes" id="UP001242368">
    <property type="component" value="Unassembled WGS sequence"/>
</dbReference>
<gene>
    <name evidence="2" type="ORF">QW060_02795</name>
    <name evidence="3" type="ORF">QW060_19915</name>
</gene>
<feature type="transmembrane region" description="Helical" evidence="1">
    <location>
        <begin position="32"/>
        <end position="51"/>
    </location>
</feature>
<keyword evidence="1" id="KW-0472">Membrane</keyword>
<reference evidence="4" key="2">
    <citation type="journal article" date="2019" name="Int. J. Syst. Evol. Microbiol.">
        <title>The Global Catalogue of Microorganisms (GCM) 10K type strain sequencing project: providing services to taxonomists for standard genome sequencing and annotation.</title>
        <authorList>
            <consortium name="The Broad Institute Genomics Platform"/>
            <consortium name="The Broad Institute Genome Sequencing Center for Infectious Disease"/>
            <person name="Wu L."/>
            <person name="Ma J."/>
        </authorList>
    </citation>
    <scope>NUCLEOTIDE SEQUENCE [LARGE SCALE GENOMIC DNA]</scope>
    <source>
        <strain evidence="4">CECT 7184</strain>
    </source>
</reference>
<comment type="caution">
    <text evidence="3">The sequence shown here is derived from an EMBL/GenBank/DDBJ whole genome shotgun (WGS) entry which is preliminary data.</text>
</comment>
<accession>A0ABT8CYI9</accession>
<name>A0ABT8CYI9_9FLAO</name>
<protein>
    <recommendedName>
        <fullName evidence="5">Na+/H+ antiporter</fullName>
    </recommendedName>
</protein>
<evidence type="ECO:0008006" key="5">
    <source>
        <dbReference type="Google" id="ProtNLM"/>
    </source>
</evidence>
<dbReference type="EMBL" id="JAUFQU010000028">
    <property type="protein sequence ID" value="MDN3709289.1"/>
    <property type="molecule type" value="Genomic_DNA"/>
</dbReference>